<keyword evidence="5" id="KW-1185">Reference proteome</keyword>
<feature type="domain" description="N-acetyltransferase" evidence="3">
    <location>
        <begin position="6"/>
        <end position="173"/>
    </location>
</feature>
<dbReference type="EC" id="2.3.1.-" evidence="4"/>
<dbReference type="RefSeq" id="WP_242690117.1">
    <property type="nucleotide sequence ID" value="NZ_JAFNAW010000022.1"/>
</dbReference>
<comment type="pathway">
    <text evidence="1">Siderophore biosynthesis.</text>
</comment>
<protein>
    <submittedName>
        <fullName evidence="4">GNAT family N-acetyltransferase</fullName>
        <ecNumber evidence="4">2.3.1.-</ecNumber>
    </submittedName>
</protein>
<keyword evidence="4" id="KW-0012">Acyltransferase</keyword>
<dbReference type="EMBL" id="JBHRTE010000091">
    <property type="protein sequence ID" value="MFC3170043.1"/>
    <property type="molecule type" value="Genomic_DNA"/>
</dbReference>
<dbReference type="PANTHER" id="PTHR31438:SF1">
    <property type="entry name" value="LYSINE N-ACYLTRANSFERASE C17G9.06C-RELATED"/>
    <property type="match status" value="1"/>
</dbReference>
<evidence type="ECO:0000313" key="5">
    <source>
        <dbReference type="Proteomes" id="UP001595557"/>
    </source>
</evidence>
<gene>
    <name evidence="4" type="ORF">ACFOD7_18495</name>
</gene>
<dbReference type="PANTHER" id="PTHR31438">
    <property type="entry name" value="LYSINE N-ACYLTRANSFERASE C17G9.06C-RELATED"/>
    <property type="match status" value="1"/>
</dbReference>
<evidence type="ECO:0000313" key="4">
    <source>
        <dbReference type="EMBL" id="MFC3170043.1"/>
    </source>
</evidence>
<keyword evidence="2" id="KW-0046">Antibiotic resistance</keyword>
<accession>A0ABV7IJ24</accession>
<dbReference type="PROSITE" id="PS51186">
    <property type="entry name" value="GNAT"/>
    <property type="match status" value="1"/>
</dbReference>
<dbReference type="SUPFAM" id="SSF55729">
    <property type="entry name" value="Acyl-CoA N-acyltransferases (Nat)"/>
    <property type="match status" value="1"/>
</dbReference>
<proteinExistence type="predicted"/>
<dbReference type="InterPro" id="IPR019432">
    <property type="entry name" value="Acyltransferase_MbtK/IucB-like"/>
</dbReference>
<dbReference type="CDD" id="cd04301">
    <property type="entry name" value="NAT_SF"/>
    <property type="match status" value="1"/>
</dbReference>
<dbReference type="InterPro" id="IPR016181">
    <property type="entry name" value="Acyl_CoA_acyltransferase"/>
</dbReference>
<reference evidence="5" key="1">
    <citation type="journal article" date="2019" name="Int. J. Syst. Evol. Microbiol.">
        <title>The Global Catalogue of Microorganisms (GCM) 10K type strain sequencing project: providing services to taxonomists for standard genome sequencing and annotation.</title>
        <authorList>
            <consortium name="The Broad Institute Genomics Platform"/>
            <consortium name="The Broad Institute Genome Sequencing Center for Infectious Disease"/>
            <person name="Wu L."/>
            <person name="Ma J."/>
        </authorList>
    </citation>
    <scope>NUCLEOTIDE SEQUENCE [LARGE SCALE GENOMIC DNA]</scope>
    <source>
        <strain evidence="5">KCTC 52239</strain>
    </source>
</reference>
<dbReference type="SMART" id="SM01006">
    <property type="entry name" value="AlcB"/>
    <property type="match status" value="1"/>
</dbReference>
<dbReference type="Gene3D" id="3.40.630.30">
    <property type="match status" value="1"/>
</dbReference>
<dbReference type="Pfam" id="PF13523">
    <property type="entry name" value="Acetyltransf_8"/>
    <property type="match status" value="1"/>
</dbReference>
<dbReference type="InterPro" id="IPR000182">
    <property type="entry name" value="GNAT_dom"/>
</dbReference>
<evidence type="ECO:0000256" key="1">
    <source>
        <dbReference type="ARBA" id="ARBA00004924"/>
    </source>
</evidence>
<sequence>MSGPVLSFTPVTAADLPLLAAWMDQPHWRDWWSDDVATELGYIRDIIAGRDSTRAFLFRLDGRPVGYIQVWWIADARVEPWLSDAPWVMDLPDDAVGVDLSIGPPDLLSQGIGSQVLARFVAMLRAEGHRTIVIDPDIANHRAIRAYRKAGFQPIAELAGRTGDVLLMRHEGPGTEQSAGRHVATGTP</sequence>
<dbReference type="GO" id="GO:0016746">
    <property type="term" value="F:acyltransferase activity"/>
    <property type="evidence" value="ECO:0007669"/>
    <property type="project" value="UniProtKB-KW"/>
</dbReference>
<name>A0ABV7IJ24_9RHOB</name>
<evidence type="ECO:0000256" key="2">
    <source>
        <dbReference type="ARBA" id="ARBA00023251"/>
    </source>
</evidence>
<comment type="caution">
    <text evidence="4">The sequence shown here is derived from an EMBL/GenBank/DDBJ whole genome shotgun (WGS) entry which is preliminary data.</text>
</comment>
<keyword evidence="4" id="KW-0808">Transferase</keyword>
<dbReference type="Proteomes" id="UP001595557">
    <property type="component" value="Unassembled WGS sequence"/>
</dbReference>
<organism evidence="4 5">
    <name type="scientific">Paracoccus fontiphilus</name>
    <dbReference type="NCBI Taxonomy" id="1815556"/>
    <lineage>
        <taxon>Bacteria</taxon>
        <taxon>Pseudomonadati</taxon>
        <taxon>Pseudomonadota</taxon>
        <taxon>Alphaproteobacteria</taxon>
        <taxon>Rhodobacterales</taxon>
        <taxon>Paracoccaceae</taxon>
        <taxon>Paracoccus</taxon>
    </lineage>
</organism>
<evidence type="ECO:0000259" key="3">
    <source>
        <dbReference type="PROSITE" id="PS51186"/>
    </source>
</evidence>